<dbReference type="CDD" id="cd16841">
    <property type="entry name" value="RraA_family"/>
    <property type="match status" value="1"/>
</dbReference>
<comment type="cofactor">
    <cofactor evidence="9">
        <name>Mg(2+)</name>
        <dbReference type="ChEBI" id="CHEBI:18420"/>
    </cofactor>
</comment>
<dbReference type="Proteomes" id="UP000272193">
    <property type="component" value="Unassembled WGS sequence"/>
</dbReference>
<dbReference type="Pfam" id="PF03737">
    <property type="entry name" value="RraA-like"/>
    <property type="match status" value="1"/>
</dbReference>
<dbReference type="Gene3D" id="3.50.30.40">
    <property type="entry name" value="Ribonuclease E inhibitor RraA/RraA-like"/>
    <property type="match status" value="1"/>
</dbReference>
<feature type="binding site" evidence="9">
    <location>
        <position position="110"/>
    </location>
    <ligand>
        <name>Mg(2+)</name>
        <dbReference type="ChEBI" id="CHEBI:18420"/>
    </ligand>
</feature>
<evidence type="ECO:0000256" key="6">
    <source>
        <dbReference type="ARBA" id="ARBA00023239"/>
    </source>
</evidence>
<evidence type="ECO:0000256" key="8">
    <source>
        <dbReference type="ARBA" id="ARBA00047973"/>
    </source>
</evidence>
<dbReference type="GO" id="GO:0008428">
    <property type="term" value="F:ribonuclease inhibitor activity"/>
    <property type="evidence" value="ECO:0007669"/>
    <property type="project" value="InterPro"/>
</dbReference>
<dbReference type="GO" id="GO:0046872">
    <property type="term" value="F:metal ion binding"/>
    <property type="evidence" value="ECO:0007669"/>
    <property type="project" value="UniProtKB-KW"/>
</dbReference>
<dbReference type="SUPFAM" id="SSF89562">
    <property type="entry name" value="RraA-like"/>
    <property type="match status" value="1"/>
</dbReference>
<dbReference type="GO" id="GO:0051252">
    <property type="term" value="P:regulation of RNA metabolic process"/>
    <property type="evidence" value="ECO:0007669"/>
    <property type="project" value="InterPro"/>
</dbReference>
<comment type="cofactor">
    <cofactor evidence="2 10">
        <name>a divalent metal cation</name>
        <dbReference type="ChEBI" id="CHEBI:60240"/>
    </cofactor>
</comment>
<dbReference type="AlphaFoldDB" id="A0A3N4U3T6"/>
<dbReference type="OrthoDB" id="943692at2"/>
<evidence type="ECO:0000256" key="4">
    <source>
        <dbReference type="ARBA" id="ARBA00011233"/>
    </source>
</evidence>
<evidence type="ECO:0000256" key="2">
    <source>
        <dbReference type="ARBA" id="ARBA00001968"/>
    </source>
</evidence>
<accession>A0A3N4U3T6</accession>
<feature type="binding site" evidence="9">
    <location>
        <position position="109"/>
    </location>
    <ligand>
        <name>substrate</name>
    </ligand>
</feature>
<comment type="subunit">
    <text evidence="4 10">Homotrimer.</text>
</comment>
<comment type="similarity">
    <text evidence="3 10">Belongs to the class II aldolase/RraA-like family.</text>
</comment>
<name>A0A3N4U3T6_9BURK</name>
<dbReference type="NCBIfam" id="NF006875">
    <property type="entry name" value="PRK09372.1"/>
    <property type="match status" value="1"/>
</dbReference>
<dbReference type="GO" id="GO:0008948">
    <property type="term" value="F:oxaloacetate decarboxylase activity"/>
    <property type="evidence" value="ECO:0007669"/>
    <property type="project" value="UniProtKB-EC"/>
</dbReference>
<dbReference type="EC" id="4.1.3.17" evidence="10"/>
<comment type="function">
    <text evidence="7 10">Catalyzes the aldol cleavage of 4-hydroxy-4-methyl-2-oxoglutarate (HMG) into 2 molecules of pyruvate. Also contains a secondary oxaloacetate (OAA) decarboxylase activity due to the common pyruvate enolate transition state formed following C-C bond cleavage in the retro-aldol and decarboxylation reactions.</text>
</comment>
<dbReference type="EC" id="4.1.1.112" evidence="10"/>
<dbReference type="InterPro" id="IPR036704">
    <property type="entry name" value="RraA/RraA-like_sf"/>
</dbReference>
<dbReference type="InterPro" id="IPR010203">
    <property type="entry name" value="RraA"/>
</dbReference>
<evidence type="ECO:0000256" key="5">
    <source>
        <dbReference type="ARBA" id="ARBA00022723"/>
    </source>
</evidence>
<dbReference type="PANTHER" id="PTHR33254:SF4">
    <property type="entry name" value="4-HYDROXY-4-METHYL-2-OXOGLUTARATE ALDOLASE 3-RELATED"/>
    <property type="match status" value="1"/>
</dbReference>
<comment type="catalytic activity">
    <reaction evidence="8 10">
        <text>oxaloacetate + H(+) = pyruvate + CO2</text>
        <dbReference type="Rhea" id="RHEA:15641"/>
        <dbReference type="ChEBI" id="CHEBI:15361"/>
        <dbReference type="ChEBI" id="CHEBI:15378"/>
        <dbReference type="ChEBI" id="CHEBI:16452"/>
        <dbReference type="ChEBI" id="CHEBI:16526"/>
        <dbReference type="EC" id="4.1.1.112"/>
    </reaction>
</comment>
<comment type="catalytic activity">
    <reaction evidence="1 10">
        <text>4-hydroxy-4-methyl-2-oxoglutarate = 2 pyruvate</text>
        <dbReference type="Rhea" id="RHEA:22748"/>
        <dbReference type="ChEBI" id="CHEBI:15361"/>
        <dbReference type="ChEBI" id="CHEBI:58276"/>
        <dbReference type="EC" id="4.1.3.17"/>
    </reaction>
</comment>
<evidence type="ECO:0000256" key="7">
    <source>
        <dbReference type="ARBA" id="ARBA00025046"/>
    </source>
</evidence>
<dbReference type="EMBL" id="RKQL01000005">
    <property type="protein sequence ID" value="RPE65092.1"/>
    <property type="molecule type" value="Genomic_DNA"/>
</dbReference>
<keyword evidence="12" id="KW-1185">Reference proteome</keyword>
<organism evidence="11 12">
    <name type="scientific">Tibeticola sediminis</name>
    <dbReference type="NCBI Taxonomy" id="1917811"/>
    <lineage>
        <taxon>Bacteria</taxon>
        <taxon>Pseudomonadati</taxon>
        <taxon>Pseudomonadota</taxon>
        <taxon>Betaproteobacteria</taxon>
        <taxon>Burkholderiales</taxon>
        <taxon>Comamonadaceae</taxon>
        <taxon>Tibeticola</taxon>
    </lineage>
</organism>
<keyword evidence="6 10" id="KW-0456">Lyase</keyword>
<sequence>MTTPTLRSLAFSTCDLCDAHENDHSGAFRVLPPVFRSFGSDVPFAGPVYTLRCDEDNSRVREAVQSAGEGRVLVVAGGGKTRRALLGGMLARLAAEHGWAGVVVDGAVRDVAELRESRLPIRALALMPMRTEKRGAGEAGITVEIQGVKISTGDWLYADEDGIVVADRPLLGSAELN</sequence>
<dbReference type="RefSeq" id="WP_124223672.1">
    <property type="nucleotide sequence ID" value="NZ_RKQL01000005.1"/>
</dbReference>
<dbReference type="PANTHER" id="PTHR33254">
    <property type="entry name" value="4-HYDROXY-4-METHYL-2-OXOGLUTARATE ALDOLASE 3-RELATED"/>
    <property type="match status" value="1"/>
</dbReference>
<keyword evidence="5 9" id="KW-0479">Metal-binding</keyword>
<reference evidence="11 12" key="1">
    <citation type="submission" date="2018-11" db="EMBL/GenBank/DDBJ databases">
        <title>Genomic Encyclopedia of Type Strains, Phase IV (KMG-IV): sequencing the most valuable type-strain genomes for metagenomic binning, comparative biology and taxonomic classification.</title>
        <authorList>
            <person name="Goeker M."/>
        </authorList>
    </citation>
    <scope>NUCLEOTIDE SEQUENCE [LARGE SCALE GENOMIC DNA]</scope>
    <source>
        <strain evidence="11 12">DSM 101684</strain>
    </source>
</reference>
<evidence type="ECO:0000256" key="3">
    <source>
        <dbReference type="ARBA" id="ARBA00008621"/>
    </source>
</evidence>
<evidence type="ECO:0000313" key="11">
    <source>
        <dbReference type="EMBL" id="RPE65092.1"/>
    </source>
</evidence>
<comment type="caution">
    <text evidence="11">The sequence shown here is derived from an EMBL/GenBank/DDBJ whole genome shotgun (WGS) entry which is preliminary data.</text>
</comment>
<evidence type="ECO:0000256" key="1">
    <source>
        <dbReference type="ARBA" id="ARBA00001342"/>
    </source>
</evidence>
<evidence type="ECO:0000256" key="10">
    <source>
        <dbReference type="RuleBase" id="RU004338"/>
    </source>
</evidence>
<dbReference type="NCBIfam" id="TIGR01935">
    <property type="entry name" value="NOT-MenG"/>
    <property type="match status" value="1"/>
</dbReference>
<keyword evidence="9" id="KW-0460">Magnesium</keyword>
<feature type="binding site" evidence="9">
    <location>
        <begin position="87"/>
        <end position="90"/>
    </location>
    <ligand>
        <name>substrate</name>
    </ligand>
</feature>
<dbReference type="GO" id="GO:0047443">
    <property type="term" value="F:4-hydroxy-4-methyl-2-oxoglutarate aldolase activity"/>
    <property type="evidence" value="ECO:0007669"/>
    <property type="project" value="UniProtKB-EC"/>
</dbReference>
<evidence type="ECO:0000256" key="9">
    <source>
        <dbReference type="PIRSR" id="PIRSR605493-1"/>
    </source>
</evidence>
<dbReference type="InterPro" id="IPR005493">
    <property type="entry name" value="RraA/RraA-like"/>
</dbReference>
<proteinExistence type="inferred from homology"/>
<gene>
    <name evidence="11" type="ORF">EDC62_2218</name>
</gene>
<protein>
    <recommendedName>
        <fullName evidence="10">4-hydroxy-4-methyl-2-oxoglutarate aldolase</fullName>
        <shortName evidence="10">HMG aldolase</shortName>
        <ecNumber evidence="10">4.1.1.112</ecNumber>
        <ecNumber evidence="10">4.1.3.17</ecNumber>
    </recommendedName>
    <alternativeName>
        <fullName evidence="10">Oxaloacetate decarboxylase</fullName>
    </alternativeName>
</protein>
<evidence type="ECO:0000313" key="12">
    <source>
        <dbReference type="Proteomes" id="UP000272193"/>
    </source>
</evidence>